<dbReference type="Gene3D" id="4.10.1080.10">
    <property type="entry name" value="TSP type-3 repeat"/>
    <property type="match status" value="1"/>
</dbReference>
<sequence length="626" mass="64789">MRLRASAATTIFLLAAAATFQAACAPNSAAPPGGGGYGGDGGSGGVILQPSTDCDDATDTDGDFVSDLLELAPSTDTDDDGTPDYTDLDSDGDGVPDAEEAANPLLPIASPGRTRTTFCDPLADTDGDGIPDLRDLDSDNDGVPDAEEAKVGDGRCRVLVDCDGDGVIDLIELAAGTDPTNPASVPQDPGLYFVLPYEGGEQTRDFSFATGIERADIYFLVDTTNTMGPAIDDLKQSLSNEVLPALLNGNPSAVPPIPPISDAWIGVGAFGDVPWAPYGQPGDTVYRHRFTLNGQPVTGHVAAPVLNGGAYQPPPNVTSILASLTASGGGDAPEAATQALWMAATNQPYNLTGGGIWNAETPYACADLAMRGAPCFRPGALPIFVLVTDAPFHNGPVAQRAYNPSLASGARTYAETIAAIKALDAKIVGVPVDTGTPNIARLDLVDLATQTNSLWHESLSGGIDRPLVASSDVSSGEVSSEVVRLLGRLAGAGLNNVTTTRRTYECAGGVDCNGDGIIDPAFQNPELEPGQGPFNASQLITAVRPIPVSAPPLPYTSLDDTTFRGVRGNTQVSFRVHAANTTLRPGTLTVLRAVIRVVTPTGQLLGGKDGIKLVYFVIPQYIPVIQ</sequence>
<evidence type="ECO:0000256" key="2">
    <source>
        <dbReference type="ARBA" id="ARBA00022525"/>
    </source>
</evidence>
<dbReference type="AlphaFoldDB" id="A0A0K1E963"/>
<reference evidence="7 8" key="1">
    <citation type="submission" date="2015-07" db="EMBL/GenBank/DDBJ databases">
        <title>Genome analysis of myxobacterium Chondromyces crocatus Cm c5 reveals a high potential for natural compound synthesis and the genetic basis for the loss of fruiting body formation.</title>
        <authorList>
            <person name="Zaburannyi N."/>
            <person name="Bunk B."/>
            <person name="Maier J."/>
            <person name="Overmann J."/>
            <person name="Mueller R."/>
        </authorList>
    </citation>
    <scope>NUCLEOTIDE SEQUENCE [LARGE SCALE GENOMIC DNA]</scope>
    <source>
        <strain evidence="7 8">Cm c5</strain>
    </source>
</reference>
<proteinExistence type="predicted"/>
<dbReference type="InterPro" id="IPR018247">
    <property type="entry name" value="EF_Hand_1_Ca_BS"/>
</dbReference>
<dbReference type="InterPro" id="IPR036465">
    <property type="entry name" value="vWFA_dom_sf"/>
</dbReference>
<dbReference type="InterPro" id="IPR028974">
    <property type="entry name" value="TSP_type-3_rpt"/>
</dbReference>
<keyword evidence="2" id="KW-0964">Secreted</keyword>
<evidence type="ECO:0000256" key="1">
    <source>
        <dbReference type="ARBA" id="ARBA00004613"/>
    </source>
</evidence>
<accession>A0A0K1E963</accession>
<dbReference type="Proteomes" id="UP000067626">
    <property type="component" value="Chromosome"/>
</dbReference>
<dbReference type="Gene3D" id="3.40.50.410">
    <property type="entry name" value="von Willebrand factor, type A domain"/>
    <property type="match status" value="1"/>
</dbReference>
<dbReference type="InterPro" id="IPR059100">
    <property type="entry name" value="TSP3_bac"/>
</dbReference>
<keyword evidence="8" id="KW-1185">Reference proteome</keyword>
<dbReference type="KEGG" id="ccro:CMC5_015300"/>
<dbReference type="EMBL" id="CP012159">
    <property type="protein sequence ID" value="AKT37394.1"/>
    <property type="molecule type" value="Genomic_DNA"/>
</dbReference>
<evidence type="ECO:0000256" key="4">
    <source>
        <dbReference type="ARBA" id="ARBA00022837"/>
    </source>
</evidence>
<feature type="compositionally biased region" description="Acidic residues" evidence="5">
    <location>
        <begin position="76"/>
        <end position="100"/>
    </location>
</feature>
<evidence type="ECO:0000313" key="8">
    <source>
        <dbReference type="Proteomes" id="UP000067626"/>
    </source>
</evidence>
<feature type="compositionally biased region" description="Acidic residues" evidence="5">
    <location>
        <begin position="53"/>
        <end position="64"/>
    </location>
</feature>
<dbReference type="SUPFAM" id="SSF103647">
    <property type="entry name" value="TSP type-3 repeat"/>
    <property type="match status" value="2"/>
</dbReference>
<feature type="region of interest" description="Disordered" evidence="5">
    <location>
        <begin position="35"/>
        <end position="149"/>
    </location>
</feature>
<dbReference type="RefSeq" id="WP_050429768.1">
    <property type="nucleotide sequence ID" value="NZ_CP012159.1"/>
</dbReference>
<evidence type="ECO:0000313" key="7">
    <source>
        <dbReference type="EMBL" id="AKT37394.1"/>
    </source>
</evidence>
<evidence type="ECO:0000256" key="6">
    <source>
        <dbReference type="SAM" id="SignalP"/>
    </source>
</evidence>
<dbReference type="OrthoDB" id="5488153at2"/>
<dbReference type="PROSITE" id="PS00018">
    <property type="entry name" value="EF_HAND_1"/>
    <property type="match status" value="1"/>
</dbReference>
<gene>
    <name evidence="7" type="ORF">CMC5_015300</name>
</gene>
<organism evidence="7 8">
    <name type="scientific">Chondromyces crocatus</name>
    <dbReference type="NCBI Taxonomy" id="52"/>
    <lineage>
        <taxon>Bacteria</taxon>
        <taxon>Pseudomonadati</taxon>
        <taxon>Myxococcota</taxon>
        <taxon>Polyangia</taxon>
        <taxon>Polyangiales</taxon>
        <taxon>Polyangiaceae</taxon>
        <taxon>Chondromyces</taxon>
    </lineage>
</organism>
<name>A0A0K1E963_CHOCO</name>
<comment type="subcellular location">
    <subcellularLocation>
        <location evidence="1">Secreted</location>
    </subcellularLocation>
</comment>
<evidence type="ECO:0008006" key="9">
    <source>
        <dbReference type="Google" id="ProtNLM"/>
    </source>
</evidence>
<dbReference type="SUPFAM" id="SSF53300">
    <property type="entry name" value="vWA-like"/>
    <property type="match status" value="1"/>
</dbReference>
<dbReference type="Pfam" id="PF18884">
    <property type="entry name" value="TSP3_bac"/>
    <property type="match status" value="3"/>
</dbReference>
<feature type="compositionally biased region" description="Gly residues" evidence="5">
    <location>
        <begin position="35"/>
        <end position="45"/>
    </location>
</feature>
<keyword evidence="4" id="KW-0106">Calcium</keyword>
<protein>
    <recommendedName>
        <fullName evidence="9">VWFA domain-containing protein</fullName>
    </recommendedName>
</protein>
<keyword evidence="3 6" id="KW-0732">Signal</keyword>
<evidence type="ECO:0000256" key="3">
    <source>
        <dbReference type="ARBA" id="ARBA00022729"/>
    </source>
</evidence>
<dbReference type="STRING" id="52.CMC5_015300"/>
<feature type="chain" id="PRO_5005459059" description="VWFA domain-containing protein" evidence="6">
    <location>
        <begin position="23"/>
        <end position="626"/>
    </location>
</feature>
<evidence type="ECO:0000256" key="5">
    <source>
        <dbReference type="SAM" id="MobiDB-lite"/>
    </source>
</evidence>
<dbReference type="GO" id="GO:0005509">
    <property type="term" value="F:calcium ion binding"/>
    <property type="evidence" value="ECO:0007669"/>
    <property type="project" value="InterPro"/>
</dbReference>
<feature type="signal peptide" evidence="6">
    <location>
        <begin position="1"/>
        <end position="22"/>
    </location>
</feature>